<dbReference type="AlphaFoldDB" id="A0A3T0D8Y6"/>
<evidence type="ECO:0000313" key="2">
    <source>
        <dbReference type="Proteomes" id="UP000282930"/>
    </source>
</evidence>
<proteinExistence type="predicted"/>
<evidence type="ECO:0008006" key="3">
    <source>
        <dbReference type="Google" id="ProtNLM"/>
    </source>
</evidence>
<keyword evidence="2" id="KW-1185">Reference proteome</keyword>
<dbReference type="EMBL" id="CP034791">
    <property type="protein sequence ID" value="AZT91446.1"/>
    <property type="molecule type" value="Genomic_DNA"/>
</dbReference>
<sequence length="187" mass="22188">MKENRDLILWYLIKEFTKHCSRTGNKVGKKFLQKVVYLLQRKGLNLNYNFSIHYYGPYSSQLEYDIHRLEMNRLVRIDPKDGYTHEIIPEEVSDDEKYLSHHDIEMIDSKEIKDLIKNLSSFNASELELIATVDYVINQLKIRGTDELNKKEIIEKVKRLKGNKYTEKKIEEAIKFLEENGFVKIEG</sequence>
<gene>
    <name evidence="1" type="ORF">ELD05_13015</name>
</gene>
<organism evidence="1 2">
    <name type="scientific">Caldicellulosiruptor changbaiensis</name>
    <dbReference type="NCBI Taxonomy" id="1222016"/>
    <lineage>
        <taxon>Bacteria</taxon>
        <taxon>Bacillati</taxon>
        <taxon>Bacillota</taxon>
        <taxon>Bacillota incertae sedis</taxon>
        <taxon>Caldicellulosiruptorales</taxon>
        <taxon>Caldicellulosiruptoraceae</taxon>
        <taxon>Caldicellulosiruptor</taxon>
    </lineage>
</organism>
<reference evidence="1 2" key="1">
    <citation type="submission" date="2018-12" db="EMBL/GenBank/DDBJ databases">
        <title>Genome sequence from the cellulolytic species, Caldicellulosiruptor changbaiensis.</title>
        <authorList>
            <person name="Blumer-Schuette S.E."/>
            <person name="Mendoza C."/>
        </authorList>
    </citation>
    <scope>NUCLEOTIDE SEQUENCE [LARGE SCALE GENOMIC DNA]</scope>
    <source>
        <strain evidence="1 2">CBS-Z</strain>
    </source>
</reference>
<dbReference type="RefSeq" id="WP_127352763.1">
    <property type="nucleotide sequence ID" value="NZ_CP034791.1"/>
</dbReference>
<accession>A0A3T0D8Y6</accession>
<evidence type="ECO:0000313" key="1">
    <source>
        <dbReference type="EMBL" id="AZT91446.1"/>
    </source>
</evidence>
<name>A0A3T0D8Y6_9FIRM</name>
<protein>
    <recommendedName>
        <fullName evidence="3">DUF4065 domain-containing protein</fullName>
    </recommendedName>
</protein>
<dbReference type="KEGG" id="ccha:ELD05_13015"/>
<dbReference type="Proteomes" id="UP000282930">
    <property type="component" value="Chromosome"/>
</dbReference>